<feature type="repeat" description="PPR" evidence="2">
    <location>
        <begin position="244"/>
        <end position="279"/>
    </location>
</feature>
<evidence type="ECO:0000256" key="1">
    <source>
        <dbReference type="ARBA" id="ARBA00022737"/>
    </source>
</evidence>
<dbReference type="NCBIfam" id="TIGR00756">
    <property type="entry name" value="PPR"/>
    <property type="match status" value="4"/>
</dbReference>
<evidence type="ECO:0000256" key="2">
    <source>
        <dbReference type="PROSITE-ProRule" id="PRU00708"/>
    </source>
</evidence>
<evidence type="ECO:0000313" key="3">
    <source>
        <dbReference type="EMBL" id="KAF5185306.1"/>
    </source>
</evidence>
<dbReference type="PANTHER" id="PTHR47926">
    <property type="entry name" value="PENTATRICOPEPTIDE REPEAT-CONTAINING PROTEIN"/>
    <property type="match status" value="1"/>
</dbReference>
<dbReference type="InterPro" id="IPR046960">
    <property type="entry name" value="PPR_At4g14850-like_plant"/>
</dbReference>
<keyword evidence="4" id="KW-1185">Reference proteome</keyword>
<dbReference type="Pfam" id="PF13041">
    <property type="entry name" value="PPR_2"/>
    <property type="match status" value="2"/>
</dbReference>
<dbReference type="FunFam" id="1.25.40.10:FF:000090">
    <property type="entry name" value="Pentatricopeptide repeat-containing protein, chloroplastic"/>
    <property type="match status" value="1"/>
</dbReference>
<reference evidence="3 4" key="1">
    <citation type="submission" date="2020-06" db="EMBL/GenBank/DDBJ databases">
        <title>Transcriptomic and genomic resources for Thalictrum thalictroides and T. hernandezii: Facilitating candidate gene discovery in an emerging model plant lineage.</title>
        <authorList>
            <person name="Arias T."/>
            <person name="Riano-Pachon D.M."/>
            <person name="Di Stilio V.S."/>
        </authorList>
    </citation>
    <scope>NUCLEOTIDE SEQUENCE [LARGE SCALE GENOMIC DNA]</scope>
    <source>
        <strain evidence="4">cv. WT478/WT964</strain>
        <tissue evidence="3">Leaves</tissue>
    </source>
</reference>
<accession>A0A7J6VJL8</accession>
<comment type="caution">
    <text evidence="3">The sequence shown here is derived from an EMBL/GenBank/DDBJ whole genome shotgun (WGS) entry which is preliminary data.</text>
</comment>
<name>A0A7J6VJL8_THATH</name>
<dbReference type="OrthoDB" id="185373at2759"/>
<organism evidence="3 4">
    <name type="scientific">Thalictrum thalictroides</name>
    <name type="common">Rue-anemone</name>
    <name type="synonym">Anemone thalictroides</name>
    <dbReference type="NCBI Taxonomy" id="46969"/>
    <lineage>
        <taxon>Eukaryota</taxon>
        <taxon>Viridiplantae</taxon>
        <taxon>Streptophyta</taxon>
        <taxon>Embryophyta</taxon>
        <taxon>Tracheophyta</taxon>
        <taxon>Spermatophyta</taxon>
        <taxon>Magnoliopsida</taxon>
        <taxon>Ranunculales</taxon>
        <taxon>Ranunculaceae</taxon>
        <taxon>Thalictroideae</taxon>
        <taxon>Thalictrum</taxon>
    </lineage>
</organism>
<feature type="repeat" description="PPR" evidence="2">
    <location>
        <begin position="74"/>
        <end position="108"/>
    </location>
</feature>
<dbReference type="Gene3D" id="1.25.40.10">
    <property type="entry name" value="Tetratricopeptide repeat domain"/>
    <property type="match status" value="3"/>
</dbReference>
<gene>
    <name evidence="3" type="ORF">FRX31_025108</name>
</gene>
<evidence type="ECO:0000313" key="4">
    <source>
        <dbReference type="Proteomes" id="UP000554482"/>
    </source>
</evidence>
<feature type="repeat" description="PPR" evidence="2">
    <location>
        <begin position="209"/>
        <end position="243"/>
    </location>
</feature>
<proteinExistence type="predicted"/>
<dbReference type="EMBL" id="JABWDY010030885">
    <property type="protein sequence ID" value="KAF5185306.1"/>
    <property type="molecule type" value="Genomic_DNA"/>
</dbReference>
<dbReference type="Proteomes" id="UP000554482">
    <property type="component" value="Unassembled WGS sequence"/>
</dbReference>
<dbReference type="AlphaFoldDB" id="A0A7J6VJL8"/>
<dbReference type="GO" id="GO:0009451">
    <property type="term" value="P:RNA modification"/>
    <property type="evidence" value="ECO:0007669"/>
    <property type="project" value="InterPro"/>
</dbReference>
<sequence>MQHQALPFDSYSILFTLKSCSRLQNLTLIQHLHAHLFKIGFSSHVYVATSLLHAYVVSSFEEACKLFDEMPEKNTVTFNTMITGYFKCGDVGKAHSVFDNMPIKNLGSWSAMITGYMGGGNWDKGISLLREMIFDEGLNPDQVAFGSILSRCSNMGYTGLLVGKSIHGFIERNGWNLNVEIGTALVDMYTKCGLLNCGLLIFQSMNERNVLAWSAMICGLAQHGYGEKAIFMFERMKEDGVRPNEITFTGILSACTHVGLVEEGLKYFHRMVEEYGLEPRIQHYGCVVDLLGRAGRLDKAYEVIKTMKLEPNVVVWGSFLAACKLHKQFKMAEKVMEQVLKVREAELTAYGNLVNSLDGLELNYVQEYCKVGNKLWCMGPVSLCNKEGLDEVERGNKASFDDQECLRSGTALLPLIYHIAINFIDADVSTLILASEVPIYISGIAGDLFIESSFLFSYEFYG</sequence>
<dbReference type="InterPro" id="IPR011990">
    <property type="entry name" value="TPR-like_helical_dom_sf"/>
</dbReference>
<keyword evidence="1" id="KW-0677">Repeat</keyword>
<dbReference type="Pfam" id="PF01535">
    <property type="entry name" value="PPR"/>
    <property type="match status" value="2"/>
</dbReference>
<dbReference type="GO" id="GO:0003723">
    <property type="term" value="F:RNA binding"/>
    <property type="evidence" value="ECO:0007669"/>
    <property type="project" value="InterPro"/>
</dbReference>
<dbReference type="PANTHER" id="PTHR47926:SF452">
    <property type="entry name" value="PENTATRICOPEPTIDE REPEAT-CONTAINING PROTEIN"/>
    <property type="match status" value="1"/>
</dbReference>
<dbReference type="InterPro" id="IPR002885">
    <property type="entry name" value="PPR_rpt"/>
</dbReference>
<protein>
    <submittedName>
        <fullName evidence="3">Pentatricopeptide repeat-containing protein</fullName>
    </submittedName>
</protein>
<dbReference type="PROSITE" id="PS51375">
    <property type="entry name" value="PPR"/>
    <property type="match status" value="3"/>
</dbReference>